<feature type="compositionally biased region" description="Basic and acidic residues" evidence="1">
    <location>
        <begin position="100"/>
        <end position="115"/>
    </location>
</feature>
<dbReference type="Gene3D" id="3.30.70.270">
    <property type="match status" value="1"/>
</dbReference>
<protein>
    <submittedName>
        <fullName evidence="2">Uncharacterized protein</fullName>
    </submittedName>
</protein>
<dbReference type="Proteomes" id="UP000574390">
    <property type="component" value="Unassembled WGS sequence"/>
</dbReference>
<dbReference type="InterPro" id="IPR043502">
    <property type="entry name" value="DNA/RNA_pol_sf"/>
</dbReference>
<dbReference type="EMBL" id="JABANM010024658">
    <property type="protein sequence ID" value="KAF4715873.1"/>
    <property type="molecule type" value="Genomic_DNA"/>
</dbReference>
<feature type="compositionally biased region" description="Basic and acidic residues" evidence="1">
    <location>
        <begin position="46"/>
        <end position="55"/>
    </location>
</feature>
<gene>
    <name evidence="2" type="ORF">FOZ62_021848</name>
</gene>
<evidence type="ECO:0000313" key="2">
    <source>
        <dbReference type="EMBL" id="KAF4715873.1"/>
    </source>
</evidence>
<dbReference type="SUPFAM" id="SSF56672">
    <property type="entry name" value="DNA/RNA polymerases"/>
    <property type="match status" value="1"/>
</dbReference>
<sequence length="824" mass="92228">MMQAIVQERNTSRNSGERGEAHRAISEGYASSDFDSVQSGELPFEENVRPTGEHVGVDLLNPSADAPARVRVQFSDGMTHGSAEPPRRGNQTGSEFDDPASQHHPDSDRRPLNQNYKERVRRECHKLAAKSEIFTGKSSQEITIASLHRDIEETAEDHGWDELSVGSYYLLRYRLSRSVWDNVIDSIGRSFDRSCAAGFKARVEAIWRVLERTYSNAVVRDKLKTQWKQLRRNPAESCRDSISRVQNARKELQYSGALVEDSDEVSIWRNGLFEPYSDWVGQYLAVAAVEGHPYGPRSIQQLRAEIQIRGDEYEDRHGVAAVPSTATSHSADPPGSSEQGGLYTATQQQSQPRQDQPISRPIGSGRAKDAMLKTIQWRSAEPPNQLSVRAGVGTVDYLMSTSLGKGMPVEFGNGGVSTLIGRAKSKNCYLEDGTYLPVEWGILQTLSPCSAVLSMKTLRERDAVWIISQSGDRLYVGQDKSLLPSSSAVYAPGMHTRRAIMNVITTAPPQTLVDELSGVRNFDETSPYDDLHDKDKEGTDSLQNDHSQKGVASDAPLAVSIGPPDESAPRGRVQVQIPWKDSTRPPRSFAQAWHRDRALRQRLEASPEKLQMFRTQVDQLVQQGFAEELPKELPRYPPDESDPLLQDRHYISLVPVYSAARHTKCRLCLDARTCNTYTRPGWHNPQALLQAFVGWRAYVWVGLFFLSKAFWRIHIISQDRRWTCCIADSRRLRFIALPFGYNFSPCTLLEGEDLVKEEIDKLIRVGHETSPPGAEGPTNPESEPDDTKEEVNEPDSSSTIVGNVDSTLRSTSIMRLPNHLVLSH</sequence>
<accession>A0A7J6R5L6</accession>
<feature type="compositionally biased region" description="Low complexity" evidence="1">
    <location>
        <begin position="347"/>
        <end position="362"/>
    </location>
</feature>
<name>A0A7J6R5L6_PEROL</name>
<comment type="caution">
    <text evidence="2">The sequence shown here is derived from an EMBL/GenBank/DDBJ whole genome shotgun (WGS) entry which is preliminary data.</text>
</comment>
<evidence type="ECO:0000313" key="3">
    <source>
        <dbReference type="Proteomes" id="UP000574390"/>
    </source>
</evidence>
<feature type="region of interest" description="Disordered" evidence="1">
    <location>
        <begin position="322"/>
        <end position="365"/>
    </location>
</feature>
<proteinExistence type="predicted"/>
<feature type="compositionally biased region" description="Basic and acidic residues" evidence="1">
    <location>
        <begin position="529"/>
        <end position="539"/>
    </location>
</feature>
<reference evidence="2 3" key="1">
    <citation type="submission" date="2020-04" db="EMBL/GenBank/DDBJ databases">
        <title>Perkinsus olseni comparative genomics.</title>
        <authorList>
            <person name="Bogema D.R."/>
        </authorList>
    </citation>
    <scope>NUCLEOTIDE SEQUENCE [LARGE SCALE GENOMIC DNA]</scope>
    <source>
        <strain evidence="2">ATCC PRA-205</strain>
    </source>
</reference>
<dbReference type="Gene3D" id="3.10.10.10">
    <property type="entry name" value="HIV Type 1 Reverse Transcriptase, subunit A, domain 1"/>
    <property type="match status" value="1"/>
</dbReference>
<feature type="compositionally biased region" description="Basic and acidic residues" evidence="1">
    <location>
        <begin position="15"/>
        <end position="25"/>
    </location>
</feature>
<feature type="region of interest" description="Disordered" evidence="1">
    <location>
        <begin position="523"/>
        <end position="572"/>
    </location>
</feature>
<dbReference type="AlphaFoldDB" id="A0A7J6R5L6"/>
<feature type="region of interest" description="Disordered" evidence="1">
    <location>
        <begin position="767"/>
        <end position="803"/>
    </location>
</feature>
<feature type="compositionally biased region" description="Polar residues" evidence="1">
    <location>
        <begin position="794"/>
        <end position="803"/>
    </location>
</feature>
<dbReference type="InterPro" id="IPR043128">
    <property type="entry name" value="Rev_trsase/Diguanyl_cyclase"/>
</dbReference>
<evidence type="ECO:0000256" key="1">
    <source>
        <dbReference type="SAM" id="MobiDB-lite"/>
    </source>
</evidence>
<organism evidence="2 3">
    <name type="scientific">Perkinsus olseni</name>
    <name type="common">Perkinsus atlanticus</name>
    <dbReference type="NCBI Taxonomy" id="32597"/>
    <lineage>
        <taxon>Eukaryota</taxon>
        <taxon>Sar</taxon>
        <taxon>Alveolata</taxon>
        <taxon>Perkinsozoa</taxon>
        <taxon>Perkinsea</taxon>
        <taxon>Perkinsida</taxon>
        <taxon>Perkinsidae</taxon>
        <taxon>Perkinsus</taxon>
    </lineage>
</organism>
<feature type="region of interest" description="Disordered" evidence="1">
    <location>
        <begin position="77"/>
        <end position="115"/>
    </location>
</feature>
<feature type="region of interest" description="Disordered" evidence="1">
    <location>
        <begin position="1"/>
        <end position="55"/>
    </location>
</feature>